<evidence type="ECO:0000256" key="2">
    <source>
        <dbReference type="ARBA" id="ARBA00022679"/>
    </source>
</evidence>
<evidence type="ECO:0000313" key="5">
    <source>
        <dbReference type="RefSeq" id="XP_005104814.2"/>
    </source>
</evidence>
<keyword evidence="4" id="KW-1185">Reference proteome</keyword>
<dbReference type="RefSeq" id="XP_005104814.2">
    <property type="nucleotide sequence ID" value="XM_005104757.3"/>
</dbReference>
<keyword evidence="2" id="KW-0808">Transferase</keyword>
<proteinExistence type="inferred from homology"/>
<dbReference type="PANTHER" id="PTHR11783">
    <property type="entry name" value="SULFOTRANSFERASE SULT"/>
    <property type="match status" value="1"/>
</dbReference>
<comment type="similarity">
    <text evidence="1">Belongs to the sulfotransferase 1 family.</text>
</comment>
<organism evidence="4 5">
    <name type="scientific">Aplysia californica</name>
    <name type="common">California sea hare</name>
    <dbReference type="NCBI Taxonomy" id="6500"/>
    <lineage>
        <taxon>Eukaryota</taxon>
        <taxon>Metazoa</taxon>
        <taxon>Spiralia</taxon>
        <taxon>Lophotrochozoa</taxon>
        <taxon>Mollusca</taxon>
        <taxon>Gastropoda</taxon>
        <taxon>Heterobranchia</taxon>
        <taxon>Euthyneura</taxon>
        <taxon>Tectipleura</taxon>
        <taxon>Aplysiida</taxon>
        <taxon>Aplysioidea</taxon>
        <taxon>Aplysiidae</taxon>
        <taxon>Aplysia</taxon>
    </lineage>
</organism>
<dbReference type="GeneID" id="101857894"/>
<evidence type="ECO:0000256" key="1">
    <source>
        <dbReference type="ARBA" id="ARBA00005771"/>
    </source>
</evidence>
<feature type="domain" description="Sulfotransferase" evidence="3">
    <location>
        <begin position="93"/>
        <end position="181"/>
    </location>
</feature>
<protein>
    <submittedName>
        <fullName evidence="5">Sulfotransferase 1C4-like</fullName>
    </submittedName>
</protein>
<accession>A0ABM0JYY0</accession>
<name>A0ABM0JYY0_APLCA</name>
<evidence type="ECO:0000259" key="3">
    <source>
        <dbReference type="Pfam" id="PF00685"/>
    </source>
</evidence>
<dbReference type="InterPro" id="IPR027417">
    <property type="entry name" value="P-loop_NTPase"/>
</dbReference>
<evidence type="ECO:0000313" key="4">
    <source>
        <dbReference type="Proteomes" id="UP000694888"/>
    </source>
</evidence>
<dbReference type="Pfam" id="PF00685">
    <property type="entry name" value="Sulfotransfer_1"/>
    <property type="match status" value="2"/>
</dbReference>
<reference evidence="5" key="1">
    <citation type="submission" date="2025-08" db="UniProtKB">
        <authorList>
            <consortium name="RefSeq"/>
        </authorList>
    </citation>
    <scope>IDENTIFICATION</scope>
</reference>
<dbReference type="InterPro" id="IPR000863">
    <property type="entry name" value="Sulfotransferase_dom"/>
</dbReference>
<feature type="domain" description="Sulfotransferase" evidence="3">
    <location>
        <begin position="18"/>
        <end position="90"/>
    </location>
</feature>
<gene>
    <name evidence="5" type="primary">LOC101857894</name>
</gene>
<dbReference type="Gene3D" id="3.40.50.300">
    <property type="entry name" value="P-loop containing nucleotide triphosphate hydrolases"/>
    <property type="match status" value="2"/>
</dbReference>
<dbReference type="SUPFAM" id="SSF52540">
    <property type="entry name" value="P-loop containing nucleoside triphosphate hydrolases"/>
    <property type="match status" value="1"/>
</dbReference>
<dbReference type="Proteomes" id="UP000694888">
    <property type="component" value="Unplaced"/>
</dbReference>
<sequence>MPVFRISINVKYVHVFLGTTWMQEITWLLMNDGNISAAKQTPVYMRSPFLEFKDMTLNEVGLDIASQMASPRVIKSHLPLKLMPSLLHKSGPKDPLAEIKQLAQFLGKTNLDDVTLSSIANHCSFQEMKSNPMTNHLDVYSIDSSVSPLLRKGTVGDWKSQFTVQQDEDFDKVYSHKMAGFDIPFLYDLKSK</sequence>